<protein>
    <recommendedName>
        <fullName evidence="7">Coiled-coil domain-containing protein 174</fullName>
    </recommendedName>
</protein>
<reference evidence="4 5" key="1">
    <citation type="submission" date="2017-01" db="EMBL/GenBank/DDBJ databases">
        <title>Draft genome sequence of Diplodia seriata F98.1, a fungal species involved in grapevine trunk diseases.</title>
        <authorList>
            <person name="Robert-Siegwald G."/>
            <person name="Vallet J."/>
            <person name="Abou-Mansour E."/>
            <person name="Xu J."/>
            <person name="Rey P."/>
            <person name="Bertsch C."/>
            <person name="Rego C."/>
            <person name="Larignon P."/>
            <person name="Fontaine F."/>
            <person name="Lebrun M.-H."/>
        </authorList>
    </citation>
    <scope>NUCLEOTIDE SEQUENCE [LARGE SCALE GENOMIC DNA]</scope>
    <source>
        <strain evidence="4 5">F98.1</strain>
    </source>
</reference>
<evidence type="ECO:0000256" key="2">
    <source>
        <dbReference type="SAM" id="MobiDB-lite"/>
    </source>
</evidence>
<feature type="region of interest" description="Disordered" evidence="2">
    <location>
        <begin position="1"/>
        <end position="106"/>
    </location>
</feature>
<evidence type="ECO:0000313" key="6">
    <source>
        <dbReference type="Proteomes" id="UP001430584"/>
    </source>
</evidence>
<accession>A0A1S8B3Q5</accession>
<organism evidence="4 5">
    <name type="scientific">Diplodia seriata</name>
    <dbReference type="NCBI Taxonomy" id="420778"/>
    <lineage>
        <taxon>Eukaryota</taxon>
        <taxon>Fungi</taxon>
        <taxon>Dikarya</taxon>
        <taxon>Ascomycota</taxon>
        <taxon>Pezizomycotina</taxon>
        <taxon>Dothideomycetes</taxon>
        <taxon>Dothideomycetes incertae sedis</taxon>
        <taxon>Botryosphaeriales</taxon>
        <taxon>Botryosphaeriaceae</taxon>
        <taxon>Diplodia</taxon>
    </lineage>
</organism>
<feature type="compositionally biased region" description="Low complexity" evidence="2">
    <location>
        <begin position="33"/>
        <end position="54"/>
    </location>
</feature>
<feature type="compositionally biased region" description="Polar residues" evidence="2">
    <location>
        <begin position="23"/>
        <end position="32"/>
    </location>
</feature>
<gene>
    <name evidence="4" type="ORF">BK809_0006325</name>
    <name evidence="3" type="ORF">SLS55_000993</name>
</gene>
<evidence type="ECO:0000313" key="4">
    <source>
        <dbReference type="EMBL" id="OMP82016.1"/>
    </source>
</evidence>
<feature type="compositionally biased region" description="Basic and acidic residues" evidence="2">
    <location>
        <begin position="134"/>
        <end position="143"/>
    </location>
</feature>
<evidence type="ECO:0000256" key="1">
    <source>
        <dbReference type="ARBA" id="ARBA00023054"/>
    </source>
</evidence>
<keyword evidence="6" id="KW-1185">Reference proteome</keyword>
<sequence length="348" mass="39386">MSSNNKDASLYGIPRPKKAADKQATSSTNLAFASQLSSLISAGSSSSQPSSAGRARPKNKDDIFTVHNKNSRKRALKDLDDTDFTQRHSTSSEALDDATFKRSKRKMEEKARLYAAMKRGDVEDADERYAVDFDRKWAEKHDEGDSETSSDEDAGSEPEELVEYVDEFGRTRQGTKGDVAREERRKKLMLDEPDRFTARPAMPTNIIYGDTIQTAAFNPDETIAEKMAEIAAKREDTPPKDTHFDGRAEIRNKGTGFFHFSQDEEERKKQMEELEKERIETELRRAEREKKKDDRKKEVEERRKALKERRSKAQADRFLDGLMGELGDKAGQDTAGSKDGEKGEANAE</sequence>
<dbReference type="GO" id="GO:0005634">
    <property type="term" value="C:nucleus"/>
    <property type="evidence" value="ECO:0007669"/>
    <property type="project" value="TreeGrafter"/>
</dbReference>
<dbReference type="STRING" id="420778.A0A1S8B3Q5"/>
<dbReference type="AlphaFoldDB" id="A0A1S8B3Q5"/>
<evidence type="ECO:0008006" key="7">
    <source>
        <dbReference type="Google" id="ProtNLM"/>
    </source>
</evidence>
<dbReference type="PANTHER" id="PTHR15885:SF1">
    <property type="entry name" value="COILED-COIL DOMAIN-CONTAINING PROTEIN 174"/>
    <property type="match status" value="1"/>
</dbReference>
<dbReference type="OrthoDB" id="333551at2759"/>
<evidence type="ECO:0000313" key="5">
    <source>
        <dbReference type="Proteomes" id="UP000190776"/>
    </source>
</evidence>
<feature type="compositionally biased region" description="Basic and acidic residues" evidence="2">
    <location>
        <begin position="232"/>
        <end position="252"/>
    </location>
</feature>
<feature type="compositionally biased region" description="Basic and acidic residues" evidence="2">
    <location>
        <begin position="326"/>
        <end position="348"/>
    </location>
</feature>
<reference evidence="3 6" key="2">
    <citation type="submission" date="2024-02" db="EMBL/GenBank/DDBJ databases">
        <title>De novo assembly and annotation of 12 fungi associated with fruit tree decline syndrome in Ontario, Canada.</title>
        <authorList>
            <person name="Sulman M."/>
            <person name="Ellouze W."/>
            <person name="Ilyukhin E."/>
        </authorList>
    </citation>
    <scope>NUCLEOTIDE SEQUENCE [LARGE SCALE GENOMIC DNA]</scope>
    <source>
        <strain evidence="3 6">FDS-637</strain>
    </source>
</reference>
<dbReference type="EMBL" id="JAJVCZ030000001">
    <property type="protein sequence ID" value="KAL0265036.1"/>
    <property type="molecule type" value="Genomic_DNA"/>
</dbReference>
<feature type="compositionally biased region" description="Acidic residues" evidence="2">
    <location>
        <begin position="144"/>
        <end position="166"/>
    </location>
</feature>
<dbReference type="InterPro" id="IPR025066">
    <property type="entry name" value="CCDC174-like"/>
</dbReference>
<dbReference type="Proteomes" id="UP001430584">
    <property type="component" value="Unassembled WGS sequence"/>
</dbReference>
<keyword evidence="1" id="KW-0175">Coiled coil</keyword>
<dbReference type="Pfam" id="PF13300">
    <property type="entry name" value="DUF4078"/>
    <property type="match status" value="1"/>
</dbReference>
<dbReference type="Proteomes" id="UP000190776">
    <property type="component" value="Unassembled WGS sequence"/>
</dbReference>
<evidence type="ECO:0000313" key="3">
    <source>
        <dbReference type="EMBL" id="KAL0265036.1"/>
    </source>
</evidence>
<feature type="region of interest" description="Disordered" evidence="2">
    <location>
        <begin position="232"/>
        <end position="348"/>
    </location>
</feature>
<proteinExistence type="predicted"/>
<dbReference type="PANTHER" id="PTHR15885">
    <property type="entry name" value="COILED-COIL DOMAIN-CONTAINING PROTEIN 174"/>
    <property type="match status" value="1"/>
</dbReference>
<comment type="caution">
    <text evidence="4">The sequence shown here is derived from an EMBL/GenBank/DDBJ whole genome shotgun (WGS) entry which is preliminary data.</text>
</comment>
<feature type="compositionally biased region" description="Basic and acidic residues" evidence="2">
    <location>
        <begin position="261"/>
        <end position="303"/>
    </location>
</feature>
<feature type="compositionally biased region" description="Basic and acidic residues" evidence="2">
    <location>
        <begin position="178"/>
        <end position="197"/>
    </location>
</feature>
<feature type="region of interest" description="Disordered" evidence="2">
    <location>
        <begin position="134"/>
        <end position="197"/>
    </location>
</feature>
<name>A0A1S8B3Q5_9PEZI</name>
<dbReference type="EMBL" id="MSZU01000114">
    <property type="protein sequence ID" value="OMP82016.1"/>
    <property type="molecule type" value="Genomic_DNA"/>
</dbReference>